<evidence type="ECO:0000256" key="3">
    <source>
        <dbReference type="SAM" id="MobiDB-lite"/>
    </source>
</evidence>
<evidence type="ECO:0000259" key="4">
    <source>
        <dbReference type="PROSITE" id="PS50255"/>
    </source>
</evidence>
<dbReference type="SMART" id="SM01117">
    <property type="entry name" value="Cyt-b5"/>
    <property type="match status" value="1"/>
</dbReference>
<dbReference type="HOGENOM" id="CLU_020639_1_1_1"/>
<dbReference type="GO" id="GO:0016491">
    <property type="term" value="F:oxidoreductase activity"/>
    <property type="evidence" value="ECO:0007669"/>
    <property type="project" value="UniProtKB-KW"/>
</dbReference>
<organism evidence="6 7">
    <name type="scientific">Hapsidospora chrysogenum (strain ATCC 11550 / CBS 779.69 / DSM 880 / IAM 14645 / JCM 23072 / IMI 49137)</name>
    <name type="common">Acremonium chrysogenum</name>
    <dbReference type="NCBI Taxonomy" id="857340"/>
    <lineage>
        <taxon>Eukaryota</taxon>
        <taxon>Fungi</taxon>
        <taxon>Dikarya</taxon>
        <taxon>Ascomycota</taxon>
        <taxon>Pezizomycotina</taxon>
        <taxon>Sordariomycetes</taxon>
        <taxon>Hypocreomycetidae</taxon>
        <taxon>Hypocreales</taxon>
        <taxon>Bionectriaceae</taxon>
        <taxon>Hapsidospora</taxon>
    </lineage>
</organism>
<feature type="region of interest" description="Disordered" evidence="3">
    <location>
        <begin position="293"/>
        <end position="319"/>
    </location>
</feature>
<dbReference type="Gene3D" id="3.10.120.10">
    <property type="entry name" value="Cytochrome b5-like heme/steroid binding domain"/>
    <property type="match status" value="1"/>
</dbReference>
<dbReference type="InterPro" id="IPR037396">
    <property type="entry name" value="FMN_HAD"/>
</dbReference>
<evidence type="ECO:0000259" key="5">
    <source>
        <dbReference type="PROSITE" id="PS51349"/>
    </source>
</evidence>
<dbReference type="PROSITE" id="PS51349">
    <property type="entry name" value="FMN_HYDROXY_ACID_DH_2"/>
    <property type="match status" value="1"/>
</dbReference>
<dbReference type="SUPFAM" id="SSF51395">
    <property type="entry name" value="FMN-linked oxidoreductases"/>
    <property type="match status" value="1"/>
</dbReference>
<sequence length="515" mass="56066">MDAREVAKHGSAESCWVVIHGEVYDVTSYISQHPGGATVLLRWAGKTNLKDATAEYAKVHSPSTVRETLSKAKQLGPLDETTREYMRPDDGAAPKHGSEVAAGEDTASHINLCVRIDDFTEIARKRVSEQAFVYISSAADTQQSHQDNLAQWSKVTFVPRVLRDVSRVDLSTSMFGQRCAMPFFIAATALVGLTHPDGEAGLARAAAARGLHYSPSTYTSVPHATIAKCHRQAAAADGSGDSSLFFQLYVQASKDNTLARIRAAKESGYRGLMITVDTPCVGNRDEDRRLKAREELELGVPEPRSGDKEAKVVPGSNSGGLSRSLSWGDLAWIREAWAGPIALKGIQSEEDARLAMEAGVEAIYLSNHGGRQLHSAPPCLATLLRIRRRYPEVLERCEVFVDGAATRGGDILKAICLGARAVGIGRPFLYAMGAYGPQGVHKAIDSEFHHDPLILHSHTSADLHAVLRHEMETTMALLGATSITELKDNMVNVARLERDLDLHSVRCSNERPYKL</sequence>
<dbReference type="SUPFAM" id="SSF55856">
    <property type="entry name" value="Cytochrome b5-like heme/steroid binding domain"/>
    <property type="match status" value="1"/>
</dbReference>
<evidence type="ECO:0000256" key="1">
    <source>
        <dbReference type="ARBA" id="ARBA00001917"/>
    </source>
</evidence>
<dbReference type="PROSITE" id="PS50255">
    <property type="entry name" value="CYTOCHROME_B5_2"/>
    <property type="match status" value="1"/>
</dbReference>
<dbReference type="Pfam" id="PF00173">
    <property type="entry name" value="Cyt-b5"/>
    <property type="match status" value="1"/>
</dbReference>
<feature type="region of interest" description="Disordered" evidence="3">
    <location>
        <begin position="78"/>
        <end position="101"/>
    </location>
</feature>
<gene>
    <name evidence="6" type="ORF">ACRE_081440</name>
</gene>
<dbReference type="InterPro" id="IPR008259">
    <property type="entry name" value="FMN_hydac_DH_AS"/>
</dbReference>
<protein>
    <submittedName>
        <fullName evidence="6">Cytochrome b2-like protein</fullName>
    </submittedName>
</protein>
<feature type="compositionally biased region" description="Basic and acidic residues" evidence="3">
    <location>
        <begin position="80"/>
        <end position="98"/>
    </location>
</feature>
<proteinExistence type="predicted"/>
<feature type="domain" description="Cytochrome b5 heme-binding" evidence="4">
    <location>
        <begin position="1"/>
        <end position="79"/>
    </location>
</feature>
<evidence type="ECO:0000313" key="7">
    <source>
        <dbReference type="Proteomes" id="UP000029964"/>
    </source>
</evidence>
<dbReference type="Gene3D" id="3.20.20.70">
    <property type="entry name" value="Aldolase class I"/>
    <property type="match status" value="1"/>
</dbReference>
<dbReference type="InterPro" id="IPR001199">
    <property type="entry name" value="Cyt_B5-like_heme/steroid-bd"/>
</dbReference>
<dbReference type="STRING" id="857340.A0A086SVM3"/>
<dbReference type="InterPro" id="IPR000262">
    <property type="entry name" value="FMN-dep_DH"/>
</dbReference>
<keyword evidence="7" id="KW-1185">Reference proteome</keyword>
<dbReference type="Proteomes" id="UP000029964">
    <property type="component" value="Unassembled WGS sequence"/>
</dbReference>
<evidence type="ECO:0000313" key="6">
    <source>
        <dbReference type="EMBL" id="KFH41155.1"/>
    </source>
</evidence>
<dbReference type="PANTHER" id="PTHR10578">
    <property type="entry name" value="S -2-HYDROXY-ACID OXIDASE-RELATED"/>
    <property type="match status" value="1"/>
</dbReference>
<dbReference type="Pfam" id="PF01070">
    <property type="entry name" value="FMN_dh"/>
    <property type="match status" value="1"/>
</dbReference>
<evidence type="ECO:0000256" key="2">
    <source>
        <dbReference type="ARBA" id="ARBA00023002"/>
    </source>
</evidence>
<dbReference type="EMBL" id="JPKY01000143">
    <property type="protein sequence ID" value="KFH41155.1"/>
    <property type="molecule type" value="Genomic_DNA"/>
</dbReference>
<dbReference type="InterPro" id="IPR013785">
    <property type="entry name" value="Aldolase_TIM"/>
</dbReference>
<dbReference type="AlphaFoldDB" id="A0A086SVM3"/>
<comment type="cofactor">
    <cofactor evidence="1">
        <name>FMN</name>
        <dbReference type="ChEBI" id="CHEBI:58210"/>
    </cofactor>
</comment>
<comment type="caution">
    <text evidence="6">The sequence shown here is derived from an EMBL/GenBank/DDBJ whole genome shotgun (WGS) entry which is preliminary data.</text>
</comment>
<dbReference type="PANTHER" id="PTHR10578:SF104">
    <property type="entry name" value="CYTOCHROME B2, MITOCHONDRIAL-RELATED"/>
    <property type="match status" value="1"/>
</dbReference>
<accession>A0A086SVM3</accession>
<dbReference type="PROSITE" id="PS00557">
    <property type="entry name" value="FMN_HYDROXY_ACID_DH_1"/>
    <property type="match status" value="1"/>
</dbReference>
<reference evidence="7" key="1">
    <citation type="journal article" date="2014" name="Genome Announc.">
        <title>Genome sequence and annotation of Acremonium chrysogenum, producer of the beta-lactam antibiotic cephalosporin C.</title>
        <authorList>
            <person name="Terfehr D."/>
            <person name="Dahlmann T.A."/>
            <person name="Specht T."/>
            <person name="Zadra I."/>
            <person name="Kuernsteiner H."/>
            <person name="Kueck U."/>
        </authorList>
    </citation>
    <scope>NUCLEOTIDE SEQUENCE [LARGE SCALE GENOMIC DNA]</scope>
    <source>
        <strain evidence="7">ATCC 11550 / CBS 779.69 / DSM 880 / IAM 14645 / JCM 23072 / IMI 49137</strain>
    </source>
</reference>
<name>A0A086SVM3_HAPC1</name>
<dbReference type="OrthoDB" id="1925334at2759"/>
<feature type="domain" description="FMN hydroxy acid dehydrogenase" evidence="5">
    <location>
        <begin position="108"/>
        <end position="476"/>
    </location>
</feature>
<keyword evidence="2" id="KW-0560">Oxidoreductase</keyword>
<dbReference type="InterPro" id="IPR036400">
    <property type="entry name" value="Cyt_B5-like_heme/steroid_sf"/>
</dbReference>